<keyword evidence="3" id="KW-1185">Reference proteome</keyword>
<protein>
    <submittedName>
        <fullName evidence="2">Uncharacterized protein</fullName>
    </submittedName>
</protein>
<organism evidence="2 3">
    <name type="scientific">Rubritalea tangerina</name>
    <dbReference type="NCBI Taxonomy" id="430798"/>
    <lineage>
        <taxon>Bacteria</taxon>
        <taxon>Pseudomonadati</taxon>
        <taxon>Verrucomicrobiota</taxon>
        <taxon>Verrucomicrobiia</taxon>
        <taxon>Verrucomicrobiales</taxon>
        <taxon>Rubritaleaceae</taxon>
        <taxon>Rubritalea</taxon>
    </lineage>
</organism>
<dbReference type="Proteomes" id="UP001597389">
    <property type="component" value="Unassembled WGS sequence"/>
</dbReference>
<evidence type="ECO:0000256" key="1">
    <source>
        <dbReference type="SAM" id="Phobius"/>
    </source>
</evidence>
<keyword evidence="1" id="KW-0472">Membrane</keyword>
<dbReference type="RefSeq" id="WP_377089786.1">
    <property type="nucleotide sequence ID" value="NZ_JBHSJL010000014.1"/>
</dbReference>
<keyword evidence="1" id="KW-1133">Transmembrane helix</keyword>
<gene>
    <name evidence="2" type="ORF">ACFSW8_17195</name>
</gene>
<dbReference type="EMBL" id="JBHUJB010000089">
    <property type="protein sequence ID" value="MFD2160643.1"/>
    <property type="molecule type" value="Genomic_DNA"/>
</dbReference>
<evidence type="ECO:0000313" key="3">
    <source>
        <dbReference type="Proteomes" id="UP001597389"/>
    </source>
</evidence>
<feature type="transmembrane region" description="Helical" evidence="1">
    <location>
        <begin position="6"/>
        <end position="24"/>
    </location>
</feature>
<keyword evidence="1" id="KW-0812">Transmembrane</keyword>
<comment type="caution">
    <text evidence="2">The sequence shown here is derived from an EMBL/GenBank/DDBJ whole genome shotgun (WGS) entry which is preliminary data.</text>
</comment>
<proteinExistence type="predicted"/>
<name>A0ABW4ZFE1_9BACT</name>
<sequence>MKTRNGIPLLIVIGAVGMAGYFVVRAGNIDHENGGSVTGAKRMVEKNRMIQTIEHAIERKGSENPFVKHVGRSVRYTDEAEFMDWAEDLSRNDYEKQQRMLDLKHIHRAEVVRSDVLSYQSEKISSEAIPFVIDLPSFDGGVEQVKVTHLSLQGPESGAMWGVLVGDSQASAVIGFHNGEMTARVDKDGSLLFIDALEDEVVILREVDEARVASDKKCGCSLHGHHTTLD</sequence>
<accession>A0ABW4ZFE1</accession>
<reference evidence="3" key="1">
    <citation type="journal article" date="2019" name="Int. J. Syst. Evol. Microbiol.">
        <title>The Global Catalogue of Microorganisms (GCM) 10K type strain sequencing project: providing services to taxonomists for standard genome sequencing and annotation.</title>
        <authorList>
            <consortium name="The Broad Institute Genomics Platform"/>
            <consortium name="The Broad Institute Genome Sequencing Center for Infectious Disease"/>
            <person name="Wu L."/>
            <person name="Ma J."/>
        </authorList>
    </citation>
    <scope>NUCLEOTIDE SEQUENCE [LARGE SCALE GENOMIC DNA]</scope>
    <source>
        <strain evidence="3">CCUG 57942</strain>
    </source>
</reference>
<evidence type="ECO:0000313" key="2">
    <source>
        <dbReference type="EMBL" id="MFD2160643.1"/>
    </source>
</evidence>